<feature type="region of interest" description="Disordered" evidence="2">
    <location>
        <begin position="538"/>
        <end position="575"/>
    </location>
</feature>
<proteinExistence type="predicted"/>
<dbReference type="AlphaFoldDB" id="A0A8J2RQF0"/>
<sequence>MSGSRPVNGNRQRNLSVTSNTSSSSYKDNSSVNYRNFEHVPDHRRTSRSSRTSSSTANAIGVRDNNHQFLSSTNSSFRDFQRPTSLYDTAAALNNPSEGEHREMQEKMRELQQKKWQYENAMSQLQQMHSPFSDEPTPNATRAEMTNNAETVYTSISNRARKLQEAQQRLIQLQELMQNVSIDLDYNPYTQQNEDKNSKPKEFPLDFLRNVSSNGPARTPTIPRVNPSIPRHLNKGTHQQQMGASAHLFSPQNNLSHDSLGSPKRYSTSSQVNGSLLDVFAQGEPSFDSSNEEAEETRIEEVNAQDDHSSERMHTEASTRNGIRLPATVPVDRLDRIENQLERTNSLCELMVVEQRRLALVTESLLSAVSNLQFNSRHAATVNRNASSTFSLSGLPVNSSWNDSGSDFHVLAQAVSTCCHMLTQLQRDLATVQLSLESNSQLPEAAGRTSEIHPNPFRDPKPERSSASAYECSEMDRFDPQVTLNNRVPPGTRTNNYWDNFRSYSRQNLLSSGPSNVTVSDHQQTGLSTDISSSTLLHPTSQQIQPSTSQSETNPRNPAQPPSRRTKRKINKGQRQVEIGVHCPSHADNRVLSALAYGLLSVRGQGGNSNSSNSSGVTMPEVNARNLNHQQQQSTNEVTSTVPVVMVPTITVPRTGAPSVDATTPSPQRSSNACSNNNKVVKDTSTLKYSGARPKENRRAPEPNVSSVMNVNLLAERESEDKPQQSSAGLEAIVRIALTEHAARPQFLSQLLQLLHKFDSDPLREMALNALHECATDNSRPSHQSELSKVFINVVGHHRELTPNLLETFLNTVQLPEESDHEEGAASLHQQSSDNILYMLRQALTPFLFRRLSEVQDLVIETLNKMDTGNNPNHNRETNTAVTVVGVSAASISGQEDDLAEADQSCDQSCDGVGESSAGHDESEMNQRHSAVGLDEVPTRLMSVLSPIWTATRSSNQQVQSQQPSDEASHHNTSNLSNSSRTENVSHWFPEDSTI</sequence>
<feature type="compositionally biased region" description="Polar residues" evidence="2">
    <location>
        <begin position="482"/>
        <end position="499"/>
    </location>
</feature>
<evidence type="ECO:0000256" key="1">
    <source>
        <dbReference type="SAM" id="Coils"/>
    </source>
</evidence>
<keyword evidence="1" id="KW-0175">Coiled coil</keyword>
<feature type="region of interest" description="Disordered" evidence="2">
    <location>
        <begin position="249"/>
        <end position="268"/>
    </location>
</feature>
<feature type="compositionally biased region" description="Polar residues" evidence="2">
    <location>
        <begin position="250"/>
        <end position="268"/>
    </location>
</feature>
<accession>A0A8J2RQF0</accession>
<evidence type="ECO:0008006" key="5">
    <source>
        <dbReference type="Google" id="ProtNLM"/>
    </source>
</evidence>
<evidence type="ECO:0000256" key="2">
    <source>
        <dbReference type="SAM" id="MobiDB-lite"/>
    </source>
</evidence>
<dbReference type="OrthoDB" id="2125770at2759"/>
<reference evidence="3" key="1">
    <citation type="submission" date="2021-11" db="EMBL/GenBank/DDBJ databases">
        <authorList>
            <person name="Schell T."/>
        </authorList>
    </citation>
    <scope>NUCLEOTIDE SEQUENCE</scope>
    <source>
        <strain evidence="3">M5</strain>
    </source>
</reference>
<feature type="compositionally biased region" description="Low complexity" evidence="2">
    <location>
        <begin position="539"/>
        <end position="551"/>
    </location>
</feature>
<feature type="region of interest" description="Disordered" evidence="2">
    <location>
        <begin position="1"/>
        <end position="67"/>
    </location>
</feature>
<feature type="compositionally biased region" description="Basic and acidic residues" evidence="2">
    <location>
        <begin position="296"/>
        <end position="317"/>
    </location>
</feature>
<organism evidence="3 4">
    <name type="scientific">Daphnia galeata</name>
    <dbReference type="NCBI Taxonomy" id="27404"/>
    <lineage>
        <taxon>Eukaryota</taxon>
        <taxon>Metazoa</taxon>
        <taxon>Ecdysozoa</taxon>
        <taxon>Arthropoda</taxon>
        <taxon>Crustacea</taxon>
        <taxon>Branchiopoda</taxon>
        <taxon>Diplostraca</taxon>
        <taxon>Cladocera</taxon>
        <taxon>Anomopoda</taxon>
        <taxon>Daphniidae</taxon>
        <taxon>Daphnia</taxon>
    </lineage>
</organism>
<dbReference type="InterPro" id="IPR016024">
    <property type="entry name" value="ARM-type_fold"/>
</dbReference>
<dbReference type="SUPFAM" id="SSF48371">
    <property type="entry name" value="ARM repeat"/>
    <property type="match status" value="1"/>
</dbReference>
<evidence type="ECO:0000313" key="4">
    <source>
        <dbReference type="Proteomes" id="UP000789390"/>
    </source>
</evidence>
<feature type="region of interest" description="Disordered" evidence="2">
    <location>
        <begin position="952"/>
        <end position="995"/>
    </location>
</feature>
<dbReference type="EMBL" id="CAKKLH010000046">
    <property type="protein sequence ID" value="CAH0100903.1"/>
    <property type="molecule type" value="Genomic_DNA"/>
</dbReference>
<feature type="region of interest" description="Disordered" evidence="2">
    <location>
        <begin position="653"/>
        <end position="707"/>
    </location>
</feature>
<feature type="compositionally biased region" description="Low complexity" evidence="2">
    <location>
        <begin position="954"/>
        <end position="980"/>
    </location>
</feature>
<keyword evidence="4" id="KW-1185">Reference proteome</keyword>
<feature type="compositionally biased region" description="Basic and acidic residues" evidence="2">
    <location>
        <begin position="918"/>
        <end position="927"/>
    </location>
</feature>
<feature type="compositionally biased region" description="Polar residues" evidence="2">
    <location>
        <begin position="661"/>
        <end position="688"/>
    </location>
</feature>
<feature type="region of interest" description="Disordered" evidence="2">
    <location>
        <begin position="188"/>
        <end position="243"/>
    </location>
</feature>
<dbReference type="Proteomes" id="UP000789390">
    <property type="component" value="Unassembled WGS sequence"/>
</dbReference>
<feature type="region of interest" description="Disordered" evidence="2">
    <location>
        <begin position="893"/>
        <end position="934"/>
    </location>
</feature>
<feature type="region of interest" description="Disordered" evidence="2">
    <location>
        <begin position="282"/>
        <end position="319"/>
    </location>
</feature>
<protein>
    <recommendedName>
        <fullName evidence="5">Pericentriolar material 1 protein C-terminal domain-containing protein</fullName>
    </recommendedName>
</protein>
<feature type="coiled-coil region" evidence="1">
    <location>
        <begin position="101"/>
        <end position="128"/>
    </location>
</feature>
<name>A0A8J2RQF0_9CRUS</name>
<feature type="compositionally biased region" description="Basic and acidic residues" evidence="2">
    <location>
        <begin position="193"/>
        <end position="204"/>
    </location>
</feature>
<feature type="compositionally biased region" description="Low complexity" evidence="2">
    <location>
        <begin position="16"/>
        <end position="34"/>
    </location>
</feature>
<gene>
    <name evidence="3" type="ORF">DGAL_LOCUS3191</name>
</gene>
<evidence type="ECO:0000313" key="3">
    <source>
        <dbReference type="EMBL" id="CAH0100903.1"/>
    </source>
</evidence>
<feature type="compositionally biased region" description="Polar residues" evidence="2">
    <location>
        <begin position="1"/>
        <end position="15"/>
    </location>
</feature>
<comment type="caution">
    <text evidence="3">The sequence shown here is derived from an EMBL/GenBank/DDBJ whole genome shotgun (WGS) entry which is preliminary data.</text>
</comment>
<feature type="region of interest" description="Disordered" evidence="2">
    <location>
        <begin position="441"/>
        <end position="499"/>
    </location>
</feature>
<feature type="coiled-coil region" evidence="1">
    <location>
        <begin position="156"/>
        <end position="183"/>
    </location>
</feature>